<sequence length="349" mass="37270">MRLEPRENVTLLIKAMVPISAGIISLLCCSALIIWAGASPLEACVLLIKGSLGSRFAISETLTRTIPLIFCGLAAAVAFRAKLWNIGAEGQLYAGACIATWLGTGMIDLPPWLMIPFLFAAGALAGGLLLLGPTILKTKFALDEVVTTLLLNFIVLLFVNWLVFGPWKDPMAMGWPQAAPVIDSATLGHILAKTRLHWGLAIAIIATFGVWFLMRFTTWGYEIRAVGHSQKASHFAGIPINRVIIRTALISGGLAGFAGVSELCGLKGYLTLDLSPGFGYSGIVVAMLASLHPLGVLLSSLFIAILSIGADSMSRSLNISNYIADVATAVSLLAVLLSMMLTKYTIRWR</sequence>
<dbReference type="CDD" id="cd06580">
    <property type="entry name" value="TM_PBP1_transp_TpRbsC_like"/>
    <property type="match status" value="1"/>
</dbReference>
<feature type="transmembrane region" description="Helical" evidence="6">
    <location>
        <begin position="196"/>
        <end position="214"/>
    </location>
</feature>
<feature type="transmembrane region" description="Helical" evidence="6">
    <location>
        <begin position="56"/>
        <end position="79"/>
    </location>
</feature>
<dbReference type="STRING" id="1121416.SAMN02745220_03001"/>
<feature type="transmembrane region" description="Helical" evidence="6">
    <location>
        <begin position="91"/>
        <end position="107"/>
    </location>
</feature>
<evidence type="ECO:0000256" key="6">
    <source>
        <dbReference type="SAM" id="Phobius"/>
    </source>
</evidence>
<evidence type="ECO:0000256" key="2">
    <source>
        <dbReference type="ARBA" id="ARBA00022475"/>
    </source>
</evidence>
<feature type="transmembrane region" description="Helical" evidence="6">
    <location>
        <begin position="145"/>
        <end position="164"/>
    </location>
</feature>
<dbReference type="OrthoDB" id="9809785at2"/>
<evidence type="ECO:0000256" key="1">
    <source>
        <dbReference type="ARBA" id="ARBA00004651"/>
    </source>
</evidence>
<proteinExistence type="predicted"/>
<evidence type="ECO:0000313" key="7">
    <source>
        <dbReference type="EMBL" id="SHO49678.1"/>
    </source>
</evidence>
<keyword evidence="4 6" id="KW-1133">Transmembrane helix</keyword>
<feature type="transmembrane region" description="Helical" evidence="6">
    <location>
        <begin position="12"/>
        <end position="36"/>
    </location>
</feature>
<evidence type="ECO:0000256" key="4">
    <source>
        <dbReference type="ARBA" id="ARBA00022989"/>
    </source>
</evidence>
<dbReference type="EMBL" id="FRFE01000015">
    <property type="protein sequence ID" value="SHO49678.1"/>
    <property type="molecule type" value="Genomic_DNA"/>
</dbReference>
<dbReference type="GO" id="GO:0022857">
    <property type="term" value="F:transmembrane transporter activity"/>
    <property type="evidence" value="ECO:0007669"/>
    <property type="project" value="InterPro"/>
</dbReference>
<accession>A0A1M7YAV6</accession>
<dbReference type="PANTHER" id="PTHR47089">
    <property type="entry name" value="ABC TRANSPORTER, PERMEASE PROTEIN"/>
    <property type="match status" value="1"/>
</dbReference>
<keyword evidence="8" id="KW-1185">Reference proteome</keyword>
<gene>
    <name evidence="7" type="ORF">SAMN02745220_03001</name>
</gene>
<feature type="transmembrane region" description="Helical" evidence="6">
    <location>
        <begin position="243"/>
        <end position="260"/>
    </location>
</feature>
<keyword evidence="3 6" id="KW-0812">Transmembrane</keyword>
<feature type="transmembrane region" description="Helical" evidence="6">
    <location>
        <begin position="322"/>
        <end position="341"/>
    </location>
</feature>
<evidence type="ECO:0000256" key="5">
    <source>
        <dbReference type="ARBA" id="ARBA00023136"/>
    </source>
</evidence>
<dbReference type="Proteomes" id="UP000184603">
    <property type="component" value="Unassembled WGS sequence"/>
</dbReference>
<keyword evidence="5 6" id="KW-0472">Membrane</keyword>
<feature type="transmembrane region" description="Helical" evidence="6">
    <location>
        <begin position="280"/>
        <end position="310"/>
    </location>
</feature>
<reference evidence="7 8" key="1">
    <citation type="submission" date="2016-12" db="EMBL/GenBank/DDBJ databases">
        <authorList>
            <person name="Song W.-J."/>
            <person name="Kurnit D.M."/>
        </authorList>
    </citation>
    <scope>NUCLEOTIDE SEQUENCE [LARGE SCALE GENOMIC DNA]</scope>
    <source>
        <strain evidence="7 8">DSM 18488</strain>
    </source>
</reference>
<dbReference type="Pfam" id="PF02653">
    <property type="entry name" value="BPD_transp_2"/>
    <property type="match status" value="1"/>
</dbReference>
<protein>
    <submittedName>
        <fullName evidence="7">Nucleoside ABC transporter membrane protein</fullName>
    </submittedName>
</protein>
<dbReference type="InterPro" id="IPR001851">
    <property type="entry name" value="ABC_transp_permease"/>
</dbReference>
<dbReference type="RefSeq" id="WP_073614401.1">
    <property type="nucleotide sequence ID" value="NZ_FRFE01000015.1"/>
</dbReference>
<organism evidence="7 8">
    <name type="scientific">Desulfopila aestuarii DSM 18488</name>
    <dbReference type="NCBI Taxonomy" id="1121416"/>
    <lineage>
        <taxon>Bacteria</taxon>
        <taxon>Pseudomonadati</taxon>
        <taxon>Thermodesulfobacteriota</taxon>
        <taxon>Desulfobulbia</taxon>
        <taxon>Desulfobulbales</taxon>
        <taxon>Desulfocapsaceae</taxon>
        <taxon>Desulfopila</taxon>
    </lineage>
</organism>
<evidence type="ECO:0000313" key="8">
    <source>
        <dbReference type="Proteomes" id="UP000184603"/>
    </source>
</evidence>
<dbReference type="AlphaFoldDB" id="A0A1M7YAV6"/>
<name>A0A1M7YAV6_9BACT</name>
<dbReference type="PANTHER" id="PTHR47089:SF1">
    <property type="entry name" value="GUANOSINE ABC TRANSPORTER PERMEASE PROTEIN NUPP"/>
    <property type="match status" value="1"/>
</dbReference>
<keyword evidence="2" id="KW-1003">Cell membrane</keyword>
<evidence type="ECO:0000256" key="3">
    <source>
        <dbReference type="ARBA" id="ARBA00022692"/>
    </source>
</evidence>
<dbReference type="GO" id="GO:0005886">
    <property type="term" value="C:plasma membrane"/>
    <property type="evidence" value="ECO:0007669"/>
    <property type="project" value="UniProtKB-SubCell"/>
</dbReference>
<comment type="subcellular location">
    <subcellularLocation>
        <location evidence="1">Cell membrane</location>
        <topology evidence="1">Multi-pass membrane protein</topology>
    </subcellularLocation>
</comment>
<feature type="transmembrane region" description="Helical" evidence="6">
    <location>
        <begin position="113"/>
        <end position="133"/>
    </location>
</feature>